<protein>
    <recommendedName>
        <fullName evidence="1">Calcineurin-like phosphoesterase domain-containing protein</fullName>
    </recommendedName>
</protein>
<dbReference type="Proteomes" id="UP001216390">
    <property type="component" value="Chromosome"/>
</dbReference>
<keyword evidence="3" id="KW-1185">Reference proteome</keyword>
<accession>A0AAE9YDW5</accession>
<organism evidence="2 3">
    <name type="scientific">Iamia majanohamensis</name>
    <dbReference type="NCBI Taxonomy" id="467976"/>
    <lineage>
        <taxon>Bacteria</taxon>
        <taxon>Bacillati</taxon>
        <taxon>Actinomycetota</taxon>
        <taxon>Acidimicrobiia</taxon>
        <taxon>Acidimicrobiales</taxon>
        <taxon>Iamiaceae</taxon>
        <taxon>Iamia</taxon>
    </lineage>
</organism>
<evidence type="ECO:0000313" key="2">
    <source>
        <dbReference type="EMBL" id="WCO67037.1"/>
    </source>
</evidence>
<dbReference type="AlphaFoldDB" id="A0AAE9YDW5"/>
<dbReference type="Pfam" id="PF00149">
    <property type="entry name" value="Metallophos"/>
    <property type="match status" value="1"/>
</dbReference>
<dbReference type="InterPro" id="IPR029052">
    <property type="entry name" value="Metallo-depent_PP-like"/>
</dbReference>
<evidence type="ECO:0000313" key="3">
    <source>
        <dbReference type="Proteomes" id="UP001216390"/>
    </source>
</evidence>
<feature type="domain" description="Calcineurin-like phosphoesterase" evidence="1">
    <location>
        <begin position="1"/>
        <end position="160"/>
    </location>
</feature>
<dbReference type="KEGG" id="ima:PO878_21335"/>
<gene>
    <name evidence="2" type="ORF">PO878_21335</name>
</gene>
<name>A0AAE9YDW5_9ACTN</name>
<proteinExistence type="predicted"/>
<dbReference type="InterPro" id="IPR004843">
    <property type="entry name" value="Calcineurin-like_PHP"/>
</dbReference>
<reference evidence="2" key="1">
    <citation type="submission" date="2023-01" db="EMBL/GenBank/DDBJ databases">
        <title>The diversity of Class Acidimicrobiia in South China Sea sediment environments and the proposal of Iamia marina sp. nov., a novel species of the genus Iamia.</title>
        <authorList>
            <person name="He Y."/>
            <person name="Tian X."/>
        </authorList>
    </citation>
    <scope>NUCLEOTIDE SEQUENCE</scope>
    <source>
        <strain evidence="2">DSM 19957</strain>
    </source>
</reference>
<sequence length="205" mass="22969">MAVWFTSDLHFGHRNISRYCGRPFPDTDAGVHEMDEALVARWNEVVAPDDVVWVLGDVAMGLIDRSLPHVARLAGTKHLVAGNHDRCWDGHDDATAVARWRERYAEVGFATIDDGAELEVHGRTVRLSHFPHRGDSHAEDRFEEHRPVDDGTWLLHGHVHDTWRQHGRQVNVGVDAWAGRPVAATEVVALLDAGPRDLDPLPWTA</sequence>
<dbReference type="Gene3D" id="3.60.21.10">
    <property type="match status" value="1"/>
</dbReference>
<dbReference type="GO" id="GO:0016787">
    <property type="term" value="F:hydrolase activity"/>
    <property type="evidence" value="ECO:0007669"/>
    <property type="project" value="InterPro"/>
</dbReference>
<evidence type="ECO:0000259" key="1">
    <source>
        <dbReference type="Pfam" id="PF00149"/>
    </source>
</evidence>
<dbReference type="RefSeq" id="WP_272736559.1">
    <property type="nucleotide sequence ID" value="NZ_CP116942.1"/>
</dbReference>
<dbReference type="EMBL" id="CP116942">
    <property type="protein sequence ID" value="WCO67037.1"/>
    <property type="molecule type" value="Genomic_DNA"/>
</dbReference>
<dbReference type="SUPFAM" id="SSF56300">
    <property type="entry name" value="Metallo-dependent phosphatases"/>
    <property type="match status" value="1"/>
</dbReference>